<dbReference type="Proteomes" id="UP000183994">
    <property type="component" value="Unassembled WGS sequence"/>
</dbReference>
<dbReference type="STRING" id="1121393.SAMN02745216_00578"/>
<proteinExistence type="predicted"/>
<dbReference type="AlphaFoldDB" id="A0A1M6E707"/>
<evidence type="ECO:0000313" key="1">
    <source>
        <dbReference type="EMBL" id="SHI81314.1"/>
    </source>
</evidence>
<evidence type="ECO:0000313" key="2">
    <source>
        <dbReference type="Proteomes" id="UP000183994"/>
    </source>
</evidence>
<keyword evidence="2" id="KW-1185">Reference proteome</keyword>
<dbReference type="EMBL" id="FQZU01000002">
    <property type="protein sequence ID" value="SHI81314.1"/>
    <property type="molecule type" value="Genomic_DNA"/>
</dbReference>
<reference evidence="2" key="1">
    <citation type="submission" date="2016-11" db="EMBL/GenBank/DDBJ databases">
        <authorList>
            <person name="Varghese N."/>
            <person name="Submissions S."/>
        </authorList>
    </citation>
    <scope>NUCLEOTIDE SEQUENCE [LARGE SCALE GENOMIC DNA]</scope>
    <source>
        <strain evidence="2">DSM 16219</strain>
    </source>
</reference>
<protein>
    <submittedName>
        <fullName evidence="1">Uncharacterized protein</fullName>
    </submittedName>
</protein>
<name>A0A1M6E707_9BACT</name>
<gene>
    <name evidence="1" type="ORF">SAMN02745216_00578</name>
</gene>
<organism evidence="1 2">
    <name type="scientific">Desulfatibacillum alkenivorans DSM 16219</name>
    <dbReference type="NCBI Taxonomy" id="1121393"/>
    <lineage>
        <taxon>Bacteria</taxon>
        <taxon>Pseudomonadati</taxon>
        <taxon>Thermodesulfobacteriota</taxon>
        <taxon>Desulfobacteria</taxon>
        <taxon>Desulfobacterales</taxon>
        <taxon>Desulfatibacillaceae</taxon>
        <taxon>Desulfatibacillum</taxon>
    </lineage>
</organism>
<sequence>MQSQVKIVYCPGDSIKPAFGLADTASRTVYVSRDLPGPVKDFVLKHELFHIKDRRGFWFWREAKANMAAGFEHPLGFCWCALMSLQPYRLRFYLRRFIKGF</sequence>
<accession>A0A1M6E707</accession>